<dbReference type="HOGENOM" id="CLU_1279090_0_0_1"/>
<reference evidence="2" key="2">
    <citation type="submission" date="2015-02" db="UniProtKB">
        <authorList>
            <consortium name="EnsemblMetazoa"/>
        </authorList>
    </citation>
    <scope>IDENTIFICATION</scope>
</reference>
<dbReference type="AlphaFoldDB" id="T1IH78"/>
<accession>T1IH78</accession>
<evidence type="ECO:0000256" key="1">
    <source>
        <dbReference type="SAM" id="MobiDB-lite"/>
    </source>
</evidence>
<dbReference type="PhylomeDB" id="T1IH78"/>
<keyword evidence="3" id="KW-1185">Reference proteome</keyword>
<proteinExistence type="predicted"/>
<dbReference type="Proteomes" id="UP000014500">
    <property type="component" value="Unassembled WGS sequence"/>
</dbReference>
<reference evidence="3" key="1">
    <citation type="submission" date="2011-05" db="EMBL/GenBank/DDBJ databases">
        <authorList>
            <person name="Richards S.R."/>
            <person name="Qu J."/>
            <person name="Jiang H."/>
            <person name="Jhangiani S.N."/>
            <person name="Agravi P."/>
            <person name="Goodspeed R."/>
            <person name="Gross S."/>
            <person name="Mandapat C."/>
            <person name="Jackson L."/>
            <person name="Mathew T."/>
            <person name="Pu L."/>
            <person name="Thornton R."/>
            <person name="Saada N."/>
            <person name="Wilczek-Boney K.B."/>
            <person name="Lee S."/>
            <person name="Kovar C."/>
            <person name="Wu Y."/>
            <person name="Scherer S.E."/>
            <person name="Worley K.C."/>
            <person name="Muzny D.M."/>
            <person name="Gibbs R."/>
        </authorList>
    </citation>
    <scope>NUCLEOTIDE SEQUENCE</scope>
    <source>
        <strain evidence="3">Brora</strain>
    </source>
</reference>
<feature type="compositionally biased region" description="Basic residues" evidence="1">
    <location>
        <begin position="173"/>
        <end position="185"/>
    </location>
</feature>
<dbReference type="EnsemblMetazoa" id="SMAR000185-RA">
    <property type="protein sequence ID" value="SMAR000185-PA"/>
    <property type="gene ID" value="SMAR000185"/>
</dbReference>
<organism evidence="2 3">
    <name type="scientific">Strigamia maritima</name>
    <name type="common">European centipede</name>
    <name type="synonym">Geophilus maritimus</name>
    <dbReference type="NCBI Taxonomy" id="126957"/>
    <lineage>
        <taxon>Eukaryota</taxon>
        <taxon>Metazoa</taxon>
        <taxon>Ecdysozoa</taxon>
        <taxon>Arthropoda</taxon>
        <taxon>Myriapoda</taxon>
        <taxon>Chilopoda</taxon>
        <taxon>Pleurostigmophora</taxon>
        <taxon>Geophilomorpha</taxon>
        <taxon>Linotaeniidae</taxon>
        <taxon>Strigamia</taxon>
    </lineage>
</organism>
<protein>
    <submittedName>
        <fullName evidence="2">Uncharacterized protein</fullName>
    </submittedName>
</protein>
<feature type="compositionally biased region" description="Polar residues" evidence="1">
    <location>
        <begin position="151"/>
        <end position="164"/>
    </location>
</feature>
<evidence type="ECO:0000313" key="3">
    <source>
        <dbReference type="Proteomes" id="UP000014500"/>
    </source>
</evidence>
<dbReference type="EMBL" id="JH429784">
    <property type="status" value="NOT_ANNOTATED_CDS"/>
    <property type="molecule type" value="Genomic_DNA"/>
</dbReference>
<name>T1IH78_STRMM</name>
<sequence>MSKILWVLKQAHRNMYLMIQRNYERHLVQHNKKYTYTILKLIVGDLVLKKTHILSNADKGLTSGMSAKRHGPWEITKILGGGAYALRKLENGAIEKSVNVCDLLPYIPSFPVEVWSEDQIKATDDDPLNAKWMNDNVIDFLMEKNHPGIYSSANPQNGDNGQVTPTPPSDKPKGKHHRIHLRRDARKSGVPSKPHPGKREPRVCKPNPKYTEGFVT</sequence>
<feature type="region of interest" description="Disordered" evidence="1">
    <location>
        <begin position="148"/>
        <end position="216"/>
    </location>
</feature>
<evidence type="ECO:0000313" key="2">
    <source>
        <dbReference type="EnsemblMetazoa" id="SMAR000185-PA"/>
    </source>
</evidence>